<evidence type="ECO:0008006" key="3">
    <source>
        <dbReference type="Google" id="ProtNLM"/>
    </source>
</evidence>
<organism evidence="1 2">
    <name type="scientific">Formosa undariae</name>
    <dbReference type="NCBI Taxonomy" id="1325436"/>
    <lineage>
        <taxon>Bacteria</taxon>
        <taxon>Pseudomonadati</taxon>
        <taxon>Bacteroidota</taxon>
        <taxon>Flavobacteriia</taxon>
        <taxon>Flavobacteriales</taxon>
        <taxon>Flavobacteriaceae</taxon>
        <taxon>Formosa</taxon>
    </lineage>
</organism>
<keyword evidence="2" id="KW-1185">Reference proteome</keyword>
<evidence type="ECO:0000313" key="1">
    <source>
        <dbReference type="EMBL" id="MFB9055047.1"/>
    </source>
</evidence>
<protein>
    <recommendedName>
        <fullName evidence="3">Phage integrase SAM-like domain-containing protein</fullName>
    </recommendedName>
</protein>
<accession>A0ABV5F6J6</accession>
<sequence length="191" mass="22142">MSRSIVPVNIRPHLIPFFYQEFEGIEAQYLTKKVKAAKISTRSNLGKIIRLLLVKSDRPERIENFQAFLSIQNRERSSFFGHIYKAQNGKHTFLRMPESGAKLINDYLEDVFRMALTSFVIGYTASSSQTTLFEKKRTVAEALTVFLDTYNLLEYGFSKQTLQKYYEREIKSNATCRRVQTAVSNRGLNYV</sequence>
<dbReference type="RefSeq" id="WP_382384726.1">
    <property type="nucleotide sequence ID" value="NZ_JBHMEZ010000032.1"/>
</dbReference>
<evidence type="ECO:0000313" key="2">
    <source>
        <dbReference type="Proteomes" id="UP001589605"/>
    </source>
</evidence>
<reference evidence="1 2" key="1">
    <citation type="submission" date="2024-09" db="EMBL/GenBank/DDBJ databases">
        <authorList>
            <person name="Sun Q."/>
            <person name="Mori K."/>
        </authorList>
    </citation>
    <scope>NUCLEOTIDE SEQUENCE [LARGE SCALE GENOMIC DNA]</scope>
    <source>
        <strain evidence="1 2">CECT 8286</strain>
    </source>
</reference>
<dbReference type="Proteomes" id="UP001589605">
    <property type="component" value="Unassembled WGS sequence"/>
</dbReference>
<name>A0ABV5F6J6_9FLAO</name>
<gene>
    <name evidence="1" type="ORF">ACFFVB_18345</name>
</gene>
<comment type="caution">
    <text evidence="1">The sequence shown here is derived from an EMBL/GenBank/DDBJ whole genome shotgun (WGS) entry which is preliminary data.</text>
</comment>
<proteinExistence type="predicted"/>
<dbReference type="EMBL" id="JBHMEZ010000032">
    <property type="protein sequence ID" value="MFB9055047.1"/>
    <property type="molecule type" value="Genomic_DNA"/>
</dbReference>